<organism evidence="2 3">
    <name type="scientific">Salegentibacter flavus</name>
    <dbReference type="NCBI Taxonomy" id="287099"/>
    <lineage>
        <taxon>Bacteria</taxon>
        <taxon>Pseudomonadati</taxon>
        <taxon>Bacteroidota</taxon>
        <taxon>Flavobacteriia</taxon>
        <taxon>Flavobacteriales</taxon>
        <taxon>Flavobacteriaceae</taxon>
        <taxon>Salegentibacter</taxon>
    </lineage>
</organism>
<dbReference type="EMBL" id="FOVL01000002">
    <property type="protein sequence ID" value="SFN32461.1"/>
    <property type="molecule type" value="Genomic_DNA"/>
</dbReference>
<dbReference type="Pfam" id="PF02872">
    <property type="entry name" value="5_nucleotid_C"/>
    <property type="match status" value="1"/>
</dbReference>
<accession>A0A1I4Y2V1</accession>
<dbReference type="PRINTS" id="PR01607">
    <property type="entry name" value="APYRASEFAMLY"/>
</dbReference>
<evidence type="ECO:0000313" key="3">
    <source>
        <dbReference type="Proteomes" id="UP000199153"/>
    </source>
</evidence>
<sequence>MIVLKNIGILAFSLLMLNSCKTENLLLSEIEGKRIAIDTNQQANAELEEFIKPYREHLNKTLDSTLAYNPRSMNKSEGELNTAIGNMMADIVMEQANPVLKNRTGNEIDMVLLNHGGIRSGLNKGNVNARSAYGLMPFENEIVIAELSGDKILEMLDYLERAKTAHPVSGIQIEMDRDFKITSAKIQGEEIDPELTYFVATSDYLQQGGDNMNFFKDPIELYNVDYKLRNAIIDYFQKTDTIRAERDNRFIRKN</sequence>
<dbReference type="Proteomes" id="UP000199153">
    <property type="component" value="Unassembled WGS sequence"/>
</dbReference>
<gene>
    <name evidence="2" type="ORF">SAMN05660413_00470</name>
</gene>
<dbReference type="PANTHER" id="PTHR11575">
    <property type="entry name" value="5'-NUCLEOTIDASE-RELATED"/>
    <property type="match status" value="1"/>
</dbReference>
<dbReference type="PANTHER" id="PTHR11575:SF24">
    <property type="entry name" value="5'-NUCLEOTIDASE"/>
    <property type="match status" value="1"/>
</dbReference>
<dbReference type="Gene3D" id="3.90.780.10">
    <property type="entry name" value="5'-Nucleotidase, C-terminal domain"/>
    <property type="match status" value="1"/>
</dbReference>
<dbReference type="GO" id="GO:0016787">
    <property type="term" value="F:hydrolase activity"/>
    <property type="evidence" value="ECO:0007669"/>
    <property type="project" value="InterPro"/>
</dbReference>
<evidence type="ECO:0000313" key="2">
    <source>
        <dbReference type="EMBL" id="SFN32461.1"/>
    </source>
</evidence>
<dbReference type="InterPro" id="IPR006179">
    <property type="entry name" value="5_nucleotidase/apyrase"/>
</dbReference>
<dbReference type="GO" id="GO:0009166">
    <property type="term" value="P:nucleotide catabolic process"/>
    <property type="evidence" value="ECO:0007669"/>
    <property type="project" value="InterPro"/>
</dbReference>
<dbReference type="AlphaFoldDB" id="A0A1I4Y2V1"/>
<feature type="domain" description="5'-Nucleotidase C-terminal" evidence="1">
    <location>
        <begin position="79"/>
        <end position="216"/>
    </location>
</feature>
<evidence type="ECO:0000259" key="1">
    <source>
        <dbReference type="Pfam" id="PF02872"/>
    </source>
</evidence>
<dbReference type="InterPro" id="IPR036907">
    <property type="entry name" value="5'-Nucleotdase_C_sf"/>
</dbReference>
<dbReference type="RefSeq" id="WP_093405408.1">
    <property type="nucleotide sequence ID" value="NZ_FOVL01000002.1"/>
</dbReference>
<protein>
    <submittedName>
        <fullName evidence="2">5'-nucleotidase</fullName>
    </submittedName>
</protein>
<proteinExistence type="predicted"/>
<keyword evidence="3" id="KW-1185">Reference proteome</keyword>
<dbReference type="SUPFAM" id="SSF55816">
    <property type="entry name" value="5'-nucleotidase (syn. UDP-sugar hydrolase), C-terminal domain"/>
    <property type="match status" value="1"/>
</dbReference>
<dbReference type="STRING" id="287099.SAMN05660413_00470"/>
<reference evidence="2 3" key="1">
    <citation type="submission" date="2016-10" db="EMBL/GenBank/DDBJ databases">
        <authorList>
            <person name="de Groot N.N."/>
        </authorList>
    </citation>
    <scope>NUCLEOTIDE SEQUENCE [LARGE SCALE GENOMIC DNA]</scope>
    <source>
        <strain evidence="2 3">DSM 17794</strain>
    </source>
</reference>
<dbReference type="InterPro" id="IPR008334">
    <property type="entry name" value="5'-Nucleotdase_C"/>
</dbReference>
<dbReference type="OrthoDB" id="4762412at2"/>
<name>A0A1I4Y2V1_9FLAO</name>